<accession>A0A645GZA5</accession>
<name>A0A645GZA5_9ZZZZ</name>
<sequence length="164" mass="18663">MSLTRSNPSQNLPVRTEKINDAISLYAYAEQQGYDVYWYSFGIGGLESVSVMELSDGKCYIGMDPYKFASAADEMCKGLHEIGHCDSGSFYNQYATCDIRQKHENHADKRAIELRLSANDLDRAVAEGYAEIWSLAEYFGVTEDFMRKAVCWYVHGNLDTKLYF</sequence>
<dbReference type="EMBL" id="VSSQ01082453">
    <property type="protein sequence ID" value="MPN31069.1"/>
    <property type="molecule type" value="Genomic_DNA"/>
</dbReference>
<gene>
    <name evidence="1" type="ORF">SDC9_178542</name>
</gene>
<dbReference type="AlphaFoldDB" id="A0A645GZA5"/>
<organism evidence="1">
    <name type="scientific">bioreactor metagenome</name>
    <dbReference type="NCBI Taxonomy" id="1076179"/>
    <lineage>
        <taxon>unclassified sequences</taxon>
        <taxon>metagenomes</taxon>
        <taxon>ecological metagenomes</taxon>
    </lineage>
</organism>
<proteinExistence type="predicted"/>
<protein>
    <recommendedName>
        <fullName evidence="2">IrrE N-terminal-like domain-containing protein</fullName>
    </recommendedName>
</protein>
<reference evidence="1" key="1">
    <citation type="submission" date="2019-08" db="EMBL/GenBank/DDBJ databases">
        <authorList>
            <person name="Kucharzyk K."/>
            <person name="Murdoch R.W."/>
            <person name="Higgins S."/>
            <person name="Loffler F."/>
        </authorList>
    </citation>
    <scope>NUCLEOTIDE SEQUENCE</scope>
</reference>
<evidence type="ECO:0000313" key="1">
    <source>
        <dbReference type="EMBL" id="MPN31069.1"/>
    </source>
</evidence>
<comment type="caution">
    <text evidence="1">The sequence shown here is derived from an EMBL/GenBank/DDBJ whole genome shotgun (WGS) entry which is preliminary data.</text>
</comment>
<evidence type="ECO:0008006" key="2">
    <source>
        <dbReference type="Google" id="ProtNLM"/>
    </source>
</evidence>